<evidence type="ECO:0000313" key="10">
    <source>
        <dbReference type="EMBL" id="MBC1937642.1"/>
    </source>
</evidence>
<sequence length="390" mass="42078">MSKENISFNTKVVHASLGIDEATGALNTPLHLSSTFHQPDFDNYHEFDYARSGNPTRQAVEEAIAKLENGTHGFAFATGMAAISAALLTLSQGDHFIISGDVYGGTFRLTEQILPRFGITHTFVDMGNLDAVAAAFQENTKLVYVETPSNPLMRVTDIAAVARLAKAHDCYTFVDNTFLTPALQRPLDLGADLVVHSATKFIGGHSDILAGLVVTNNEALAKQVYFMQNSTGGVLGVQDCWLLLRGLKTLAVRMDVGTASAQTLAEFLQADDRVKAVFYPGLTTHPDYAIQQQQADSAGAVLSFDLGSEEAARQFVNHVKLPVFSVSLGAVESILSYPARMSHAAIPEEERLKLGITPGLLRFSAGLEDVADVIADFKQALAYTVERSAR</sequence>
<evidence type="ECO:0000256" key="4">
    <source>
        <dbReference type="ARBA" id="ARBA00022605"/>
    </source>
</evidence>
<evidence type="ECO:0000256" key="2">
    <source>
        <dbReference type="ARBA" id="ARBA00009077"/>
    </source>
</evidence>
<proteinExistence type="inferred from homology"/>
<organism evidence="10 11">
    <name type="scientific">Listeria grandensis</name>
    <dbReference type="NCBI Taxonomy" id="1494963"/>
    <lineage>
        <taxon>Bacteria</taxon>
        <taxon>Bacillati</taxon>
        <taxon>Bacillota</taxon>
        <taxon>Bacilli</taxon>
        <taxon>Bacillales</taxon>
        <taxon>Listeriaceae</taxon>
        <taxon>Listeria</taxon>
    </lineage>
</organism>
<evidence type="ECO:0000256" key="9">
    <source>
        <dbReference type="RuleBase" id="RU362118"/>
    </source>
</evidence>
<dbReference type="InterPro" id="IPR015424">
    <property type="entry name" value="PyrdxlP-dep_Trfase"/>
</dbReference>
<dbReference type="InterPro" id="IPR054542">
    <property type="entry name" value="Cys_met_metab_PP"/>
</dbReference>
<dbReference type="GO" id="GO:0030170">
    <property type="term" value="F:pyridoxal phosphate binding"/>
    <property type="evidence" value="ECO:0007669"/>
    <property type="project" value="InterPro"/>
</dbReference>
<accession>A0A7X1CR33</accession>
<name>A0A7X1CR33_9LIST</name>
<dbReference type="NCBIfam" id="NF005976">
    <property type="entry name" value="PRK08064.1"/>
    <property type="match status" value="1"/>
</dbReference>
<dbReference type="InterPro" id="IPR015422">
    <property type="entry name" value="PyrdxlP-dep_Trfase_small"/>
</dbReference>
<dbReference type="InterPro" id="IPR015421">
    <property type="entry name" value="PyrdxlP-dep_Trfase_major"/>
</dbReference>
<dbReference type="GO" id="GO:0009086">
    <property type="term" value="P:methionine biosynthetic process"/>
    <property type="evidence" value="ECO:0007669"/>
    <property type="project" value="UniProtKB-KW"/>
</dbReference>
<dbReference type="GO" id="GO:0005737">
    <property type="term" value="C:cytoplasm"/>
    <property type="evidence" value="ECO:0007669"/>
    <property type="project" value="TreeGrafter"/>
</dbReference>
<dbReference type="InterPro" id="IPR000277">
    <property type="entry name" value="Cys/Met-Metab_PyrdxlP-dep_enz"/>
</dbReference>
<evidence type="ECO:0000256" key="6">
    <source>
        <dbReference type="ARBA" id="ARBA00023167"/>
    </source>
</evidence>
<dbReference type="PANTHER" id="PTHR11808">
    <property type="entry name" value="TRANS-SULFURATION ENZYME FAMILY MEMBER"/>
    <property type="match status" value="1"/>
</dbReference>
<dbReference type="FunFam" id="3.40.640.10:FF:000009">
    <property type="entry name" value="Cystathionine gamma-synthase homolog"/>
    <property type="match status" value="1"/>
</dbReference>
<dbReference type="AlphaFoldDB" id="A0A7X1CR33"/>
<evidence type="ECO:0000256" key="5">
    <source>
        <dbReference type="ARBA" id="ARBA00022898"/>
    </source>
</evidence>
<comment type="similarity">
    <text evidence="2 9">Belongs to the trans-sulfuration enzymes family.</text>
</comment>
<dbReference type="EC" id="4.4.1.13" evidence="3"/>
<protein>
    <recommendedName>
        <fullName evidence="3">cysteine-S-conjugate beta-lyase</fullName>
        <ecNumber evidence="3">4.4.1.13</ecNumber>
    </recommendedName>
</protein>
<dbReference type="PANTHER" id="PTHR11808:SF50">
    <property type="entry name" value="CYSTATHIONINE BETA-LYASE"/>
    <property type="match status" value="1"/>
</dbReference>
<dbReference type="FunFam" id="3.90.1150.10:FF:000033">
    <property type="entry name" value="Cystathionine gamma-synthase"/>
    <property type="match status" value="1"/>
</dbReference>
<keyword evidence="6" id="KW-0486">Methionine biosynthesis</keyword>
<comment type="caution">
    <text evidence="10">The sequence shown here is derived from an EMBL/GenBank/DDBJ whole genome shotgun (WGS) entry which is preliminary data.</text>
</comment>
<comment type="cofactor">
    <cofactor evidence="1 9">
        <name>pyridoxal 5'-phosphate</name>
        <dbReference type="ChEBI" id="CHEBI:597326"/>
    </cofactor>
</comment>
<reference evidence="10 11" key="1">
    <citation type="submission" date="2020-03" db="EMBL/GenBank/DDBJ databases">
        <title>Soil Listeria distribution.</title>
        <authorList>
            <person name="Liao J."/>
            <person name="Wiedmann M."/>
        </authorList>
    </citation>
    <scope>NUCLEOTIDE SEQUENCE [LARGE SCALE GENOMIC DNA]</scope>
    <source>
        <strain evidence="10 11">FSL L7-0741</strain>
    </source>
</reference>
<dbReference type="Gene3D" id="3.90.1150.10">
    <property type="entry name" value="Aspartate Aminotransferase, domain 1"/>
    <property type="match status" value="1"/>
</dbReference>
<dbReference type="PIRSF" id="PIRSF001434">
    <property type="entry name" value="CGS"/>
    <property type="match status" value="1"/>
</dbReference>
<dbReference type="PROSITE" id="PS00868">
    <property type="entry name" value="CYS_MET_METAB_PP"/>
    <property type="match status" value="1"/>
</dbReference>
<keyword evidence="4" id="KW-0028">Amino-acid biosynthesis</keyword>
<dbReference type="Proteomes" id="UP000535908">
    <property type="component" value="Unassembled WGS sequence"/>
</dbReference>
<dbReference type="CDD" id="cd00614">
    <property type="entry name" value="CGS_like"/>
    <property type="match status" value="1"/>
</dbReference>
<dbReference type="Gene3D" id="3.40.640.10">
    <property type="entry name" value="Type I PLP-dependent aspartate aminotransferase-like (Major domain)"/>
    <property type="match status" value="1"/>
</dbReference>
<evidence type="ECO:0000313" key="11">
    <source>
        <dbReference type="Proteomes" id="UP000535908"/>
    </source>
</evidence>
<evidence type="ECO:0000256" key="8">
    <source>
        <dbReference type="PIRSR" id="PIRSR001434-2"/>
    </source>
</evidence>
<evidence type="ECO:0000256" key="7">
    <source>
        <dbReference type="ARBA" id="ARBA00023239"/>
    </source>
</evidence>
<dbReference type="GO" id="GO:0047804">
    <property type="term" value="F:cysteine-S-conjugate beta-lyase activity"/>
    <property type="evidence" value="ECO:0007669"/>
    <property type="project" value="UniProtKB-EC"/>
</dbReference>
<dbReference type="SUPFAM" id="SSF53383">
    <property type="entry name" value="PLP-dependent transferases"/>
    <property type="match status" value="1"/>
</dbReference>
<gene>
    <name evidence="10" type="primary">metC</name>
    <name evidence="10" type="ORF">HCA69_14785</name>
</gene>
<dbReference type="EMBL" id="JAARWN010000020">
    <property type="protein sequence ID" value="MBC1937642.1"/>
    <property type="molecule type" value="Genomic_DNA"/>
</dbReference>
<dbReference type="RefSeq" id="WP_185527511.1">
    <property type="nucleotide sequence ID" value="NZ_JAARWN010000020.1"/>
</dbReference>
<evidence type="ECO:0000256" key="1">
    <source>
        <dbReference type="ARBA" id="ARBA00001933"/>
    </source>
</evidence>
<dbReference type="Pfam" id="PF01053">
    <property type="entry name" value="Cys_Met_Meta_PP"/>
    <property type="match status" value="1"/>
</dbReference>
<keyword evidence="7 10" id="KW-0456">Lyase</keyword>
<feature type="modified residue" description="N6-(pyridoxal phosphate)lysine" evidence="8">
    <location>
        <position position="200"/>
    </location>
</feature>
<keyword evidence="5 8" id="KW-0663">Pyridoxal phosphate</keyword>
<evidence type="ECO:0000256" key="3">
    <source>
        <dbReference type="ARBA" id="ARBA00012224"/>
    </source>
</evidence>
<dbReference type="GO" id="GO:0019346">
    <property type="term" value="P:transsulfuration"/>
    <property type="evidence" value="ECO:0007669"/>
    <property type="project" value="InterPro"/>
</dbReference>